<comment type="caution">
    <text evidence="8">The sequence shown here is derived from an EMBL/GenBank/DDBJ whole genome shotgun (WGS) entry which is preliminary data.</text>
</comment>
<organism evidence="8 9">
    <name type="scientific">Candidatus Borkfalkia avistercoris</name>
    <dbReference type="NCBI Taxonomy" id="2838504"/>
    <lineage>
        <taxon>Bacteria</taxon>
        <taxon>Bacillati</taxon>
        <taxon>Bacillota</taxon>
        <taxon>Clostridia</taxon>
        <taxon>Christensenellales</taxon>
        <taxon>Christensenellaceae</taxon>
        <taxon>Candidatus Borkfalkia</taxon>
    </lineage>
</organism>
<reference evidence="8" key="2">
    <citation type="submission" date="2021-04" db="EMBL/GenBank/DDBJ databases">
        <authorList>
            <person name="Gilroy R."/>
        </authorList>
    </citation>
    <scope>NUCLEOTIDE SEQUENCE</scope>
    <source>
        <strain evidence="8">CHK187-5294</strain>
    </source>
</reference>
<evidence type="ECO:0000256" key="5">
    <source>
        <dbReference type="ARBA" id="ARBA00023235"/>
    </source>
</evidence>
<dbReference type="SUPFAM" id="SSF53681">
    <property type="entry name" value="Aspartate/glutamate racemase"/>
    <property type="match status" value="2"/>
</dbReference>
<evidence type="ECO:0000256" key="4">
    <source>
        <dbReference type="ARBA" id="ARBA00022984"/>
    </source>
</evidence>
<dbReference type="NCBIfam" id="TIGR00067">
    <property type="entry name" value="glut_race"/>
    <property type="match status" value="1"/>
</dbReference>
<protein>
    <recommendedName>
        <fullName evidence="2 7">Glutamate racemase</fullName>
        <ecNumber evidence="2 7">5.1.1.3</ecNumber>
    </recommendedName>
</protein>
<dbReference type="InterPro" id="IPR001920">
    <property type="entry name" value="Asp/Glu_race"/>
</dbReference>
<evidence type="ECO:0000313" key="9">
    <source>
        <dbReference type="Proteomes" id="UP000824132"/>
    </source>
</evidence>
<evidence type="ECO:0000256" key="2">
    <source>
        <dbReference type="ARBA" id="ARBA00013090"/>
    </source>
</evidence>
<dbReference type="EC" id="5.1.1.3" evidence="2 7"/>
<proteinExistence type="predicted"/>
<dbReference type="PANTHER" id="PTHR21198">
    <property type="entry name" value="GLUTAMATE RACEMASE"/>
    <property type="match status" value="1"/>
</dbReference>
<gene>
    <name evidence="8" type="primary">murI</name>
    <name evidence="8" type="ORF">H9727_04680</name>
</gene>
<sequence>MGVFDSGIGGLTLLSACADKMPAEKFLYFGDNLHAPYGNRSEEEIRLLACRAFGKLAKYPLKAAVIACNTVTADAAALLRARYPFPIVGVEPAVLPAARSGAARVLVLATKATLRSTRYGALCARCGNTEIVSYAPERLAAAIEKNIFHRERLDLSKHLPRLKCGAVVLGCTHYIFFKREIEDFYGCRAYDGNGGAADRLSFLLRGGRIEGDFCQNIGIADHQNINTNICSKKSQKNSKNAPIFLGMAKNKNKKVFLTFSYTNKCS</sequence>
<comment type="catalytic activity">
    <reaction evidence="1">
        <text>L-glutamate = D-glutamate</text>
        <dbReference type="Rhea" id="RHEA:12813"/>
        <dbReference type="ChEBI" id="CHEBI:29985"/>
        <dbReference type="ChEBI" id="CHEBI:29986"/>
        <dbReference type="EC" id="5.1.1.3"/>
    </reaction>
</comment>
<keyword evidence="4" id="KW-0573">Peptidoglycan synthesis</keyword>
<dbReference type="GO" id="GO:0008360">
    <property type="term" value="P:regulation of cell shape"/>
    <property type="evidence" value="ECO:0007669"/>
    <property type="project" value="UniProtKB-KW"/>
</dbReference>
<evidence type="ECO:0000313" key="8">
    <source>
        <dbReference type="EMBL" id="HIZ03562.1"/>
    </source>
</evidence>
<dbReference type="GO" id="GO:0009252">
    <property type="term" value="P:peptidoglycan biosynthetic process"/>
    <property type="evidence" value="ECO:0007669"/>
    <property type="project" value="UniProtKB-UniRule"/>
</dbReference>
<evidence type="ECO:0000256" key="7">
    <source>
        <dbReference type="NCBIfam" id="TIGR00067"/>
    </source>
</evidence>
<dbReference type="InterPro" id="IPR015942">
    <property type="entry name" value="Asp/Glu/hydantoin_racemase"/>
</dbReference>
<accession>A0A9D2CZ56</accession>
<name>A0A9D2CZ56_9FIRM</name>
<reference evidence="8" key="1">
    <citation type="journal article" date="2021" name="PeerJ">
        <title>Extensive microbial diversity within the chicken gut microbiome revealed by metagenomics and culture.</title>
        <authorList>
            <person name="Gilroy R."/>
            <person name="Ravi A."/>
            <person name="Getino M."/>
            <person name="Pursley I."/>
            <person name="Horton D.L."/>
            <person name="Alikhan N.F."/>
            <person name="Baker D."/>
            <person name="Gharbi K."/>
            <person name="Hall N."/>
            <person name="Watson M."/>
            <person name="Adriaenssens E.M."/>
            <person name="Foster-Nyarko E."/>
            <person name="Jarju S."/>
            <person name="Secka A."/>
            <person name="Antonio M."/>
            <person name="Oren A."/>
            <person name="Chaudhuri R.R."/>
            <person name="La Ragione R."/>
            <person name="Hildebrand F."/>
            <person name="Pallen M.J."/>
        </authorList>
    </citation>
    <scope>NUCLEOTIDE SEQUENCE</scope>
    <source>
        <strain evidence="8">CHK187-5294</strain>
    </source>
</reference>
<evidence type="ECO:0000256" key="1">
    <source>
        <dbReference type="ARBA" id="ARBA00001602"/>
    </source>
</evidence>
<dbReference type="Gene3D" id="3.40.50.1860">
    <property type="match status" value="2"/>
</dbReference>
<dbReference type="Proteomes" id="UP000824132">
    <property type="component" value="Unassembled WGS sequence"/>
</dbReference>
<dbReference type="GO" id="GO:0071555">
    <property type="term" value="P:cell wall organization"/>
    <property type="evidence" value="ECO:0007669"/>
    <property type="project" value="UniProtKB-KW"/>
</dbReference>
<keyword evidence="5 8" id="KW-0413">Isomerase</keyword>
<dbReference type="GO" id="GO:0008881">
    <property type="term" value="F:glutamate racemase activity"/>
    <property type="evidence" value="ECO:0007669"/>
    <property type="project" value="UniProtKB-UniRule"/>
</dbReference>
<dbReference type="InterPro" id="IPR004391">
    <property type="entry name" value="Glu_race"/>
</dbReference>
<dbReference type="EMBL" id="DXCL01000026">
    <property type="protein sequence ID" value="HIZ03562.1"/>
    <property type="molecule type" value="Genomic_DNA"/>
</dbReference>
<keyword evidence="6" id="KW-0961">Cell wall biogenesis/degradation</keyword>
<evidence type="ECO:0000256" key="6">
    <source>
        <dbReference type="ARBA" id="ARBA00023316"/>
    </source>
</evidence>
<dbReference type="AlphaFoldDB" id="A0A9D2CZ56"/>
<evidence type="ECO:0000256" key="3">
    <source>
        <dbReference type="ARBA" id="ARBA00022960"/>
    </source>
</evidence>
<dbReference type="PANTHER" id="PTHR21198:SF3">
    <property type="entry name" value="GLUTAMATE RACEMASE"/>
    <property type="match status" value="1"/>
</dbReference>
<keyword evidence="3" id="KW-0133">Cell shape</keyword>
<dbReference type="Pfam" id="PF01177">
    <property type="entry name" value="Asp_Glu_race"/>
    <property type="match status" value="1"/>
</dbReference>